<name>A0A2P9AMP4_9HYPH</name>
<dbReference type="EMBL" id="FUIG01000035">
    <property type="protein sequence ID" value="SJM32389.1"/>
    <property type="molecule type" value="Genomic_DNA"/>
</dbReference>
<dbReference type="Proteomes" id="UP000245698">
    <property type="component" value="Unassembled WGS sequence"/>
</dbReference>
<reference evidence="2" key="1">
    <citation type="submission" date="2016-12" db="EMBL/GenBank/DDBJ databases">
        <authorList>
            <person name="Brunel B."/>
        </authorList>
    </citation>
    <scope>NUCLEOTIDE SEQUENCE [LARGE SCALE GENOMIC DNA]</scope>
</reference>
<dbReference type="AlphaFoldDB" id="A0A2P9AMP4"/>
<accession>A0A2P9AMP4</accession>
<organism evidence="1 2">
    <name type="scientific">Mesorhizobium delmotii</name>
    <dbReference type="NCBI Taxonomy" id="1631247"/>
    <lineage>
        <taxon>Bacteria</taxon>
        <taxon>Pseudomonadati</taxon>
        <taxon>Pseudomonadota</taxon>
        <taxon>Alphaproteobacteria</taxon>
        <taxon>Hyphomicrobiales</taxon>
        <taxon>Phyllobacteriaceae</taxon>
        <taxon>Mesorhizobium</taxon>
    </lineage>
</organism>
<sequence>MLWLLWVGEVRGLLWIGIYALLLPKIVAEDVAQRKLSPANAERSRSPARF</sequence>
<keyword evidence="2" id="KW-1185">Reference proteome</keyword>
<gene>
    <name evidence="1" type="ORF">BQ8482_280115</name>
</gene>
<proteinExistence type="predicted"/>
<evidence type="ECO:0000313" key="1">
    <source>
        <dbReference type="EMBL" id="SJM32389.1"/>
    </source>
</evidence>
<protein>
    <submittedName>
        <fullName evidence="1">Uncharacterized protein</fullName>
    </submittedName>
</protein>
<evidence type="ECO:0000313" key="2">
    <source>
        <dbReference type="Proteomes" id="UP000245698"/>
    </source>
</evidence>